<dbReference type="AlphaFoldDB" id="A0A8J8G8G0"/>
<dbReference type="PANTHER" id="PTHR22550">
    <property type="entry name" value="SPORE GERMINATION PROTEIN"/>
    <property type="match status" value="1"/>
</dbReference>
<dbReference type="PROSITE" id="PS50234">
    <property type="entry name" value="VWFA"/>
    <property type="match status" value="1"/>
</dbReference>
<keyword evidence="4 5" id="KW-0472">Membrane</keyword>
<comment type="caution">
    <text evidence="7">The sequence shown here is derived from an EMBL/GenBank/DDBJ whole genome shotgun (WGS) entry which is preliminary data.</text>
</comment>
<feature type="transmembrane region" description="Helical" evidence="5">
    <location>
        <begin position="309"/>
        <end position="327"/>
    </location>
</feature>
<feature type="domain" description="VWFA" evidence="6">
    <location>
        <begin position="91"/>
        <end position="269"/>
    </location>
</feature>
<dbReference type="RefSeq" id="WP_173779456.1">
    <property type="nucleotide sequence ID" value="NZ_JABSNO010000013.1"/>
</dbReference>
<dbReference type="Pfam" id="PF13519">
    <property type="entry name" value="VWA_2"/>
    <property type="match status" value="1"/>
</dbReference>
<dbReference type="SUPFAM" id="SSF53300">
    <property type="entry name" value="vWA-like"/>
    <property type="match status" value="1"/>
</dbReference>
<organism evidence="7 8">
    <name type="scientific">Frigoriflavimonas asaccharolytica</name>
    <dbReference type="NCBI Taxonomy" id="2735899"/>
    <lineage>
        <taxon>Bacteria</taxon>
        <taxon>Pseudomonadati</taxon>
        <taxon>Bacteroidota</taxon>
        <taxon>Flavobacteriia</taxon>
        <taxon>Flavobacteriales</taxon>
        <taxon>Weeksellaceae</taxon>
        <taxon>Frigoriflavimonas</taxon>
    </lineage>
</organism>
<feature type="transmembrane region" description="Helical" evidence="5">
    <location>
        <begin position="12"/>
        <end position="28"/>
    </location>
</feature>
<proteinExistence type="predicted"/>
<dbReference type="InterPro" id="IPR002035">
    <property type="entry name" value="VWF_A"/>
</dbReference>
<dbReference type="EMBL" id="JABSNO010000013">
    <property type="protein sequence ID" value="NRS92871.1"/>
    <property type="molecule type" value="Genomic_DNA"/>
</dbReference>
<gene>
    <name evidence="7" type="ORF">HNQ03_001952</name>
</gene>
<keyword evidence="2 5" id="KW-0812">Transmembrane</keyword>
<evidence type="ECO:0000313" key="7">
    <source>
        <dbReference type="EMBL" id="NRS92871.1"/>
    </source>
</evidence>
<evidence type="ECO:0000259" key="6">
    <source>
        <dbReference type="PROSITE" id="PS50234"/>
    </source>
</evidence>
<keyword evidence="1" id="KW-1003">Cell membrane</keyword>
<evidence type="ECO:0000313" key="8">
    <source>
        <dbReference type="Proteomes" id="UP000610746"/>
    </source>
</evidence>
<keyword evidence="8" id="KW-1185">Reference proteome</keyword>
<sequence length="335" mass="37627">MNWYFDEPLYLILLLLLPLFALAMFRFIKWKKHKKSLFAETKFQEKLFSSTGKSSKIIPILYLFAVLFLIISIADLLNGTEEVKTQQKMSNVIFLLDVSNSMNAEDIPANRLVQAKNIMLNTMSKMKDDKVGLIIFAGESTSLMPLTTDYAAAETYISGISTQMMKVQGTDFLKAINKSVEKFKNVPKGSRKIILLSDGEDNEGSESEAAKLAENEGINIISVGIGTVEGAPIPEYTYGQLMGYKTDFNGETVISKRQTEALENLAKNTGGEYIDGNNLEESTNQIIENLNKKNTSSGTWVKSQNAVHYYQYFLAISLFIFFVILLFNPKKDFNI</sequence>
<evidence type="ECO:0000256" key="3">
    <source>
        <dbReference type="ARBA" id="ARBA00022989"/>
    </source>
</evidence>
<dbReference type="SMART" id="SM00327">
    <property type="entry name" value="VWA"/>
    <property type="match status" value="1"/>
</dbReference>
<feature type="transmembrane region" description="Helical" evidence="5">
    <location>
        <begin position="57"/>
        <end position="77"/>
    </location>
</feature>
<dbReference type="Proteomes" id="UP000610746">
    <property type="component" value="Unassembled WGS sequence"/>
</dbReference>
<dbReference type="PANTHER" id="PTHR22550:SF5">
    <property type="entry name" value="LEUCINE ZIPPER PROTEIN 4"/>
    <property type="match status" value="1"/>
</dbReference>
<evidence type="ECO:0000256" key="2">
    <source>
        <dbReference type="ARBA" id="ARBA00022692"/>
    </source>
</evidence>
<evidence type="ECO:0000256" key="5">
    <source>
        <dbReference type="SAM" id="Phobius"/>
    </source>
</evidence>
<accession>A0A8J8G8G0</accession>
<name>A0A8J8G8G0_9FLAO</name>
<evidence type="ECO:0000256" key="1">
    <source>
        <dbReference type="ARBA" id="ARBA00022475"/>
    </source>
</evidence>
<protein>
    <submittedName>
        <fullName evidence="7">Ca-activated chloride channel family protein</fullName>
    </submittedName>
</protein>
<dbReference type="InterPro" id="IPR036465">
    <property type="entry name" value="vWFA_dom_sf"/>
</dbReference>
<reference evidence="7" key="1">
    <citation type="submission" date="2020-05" db="EMBL/GenBank/DDBJ databases">
        <title>Genomic Encyclopedia of Type Strains, Phase IV (KMG-V): Genome sequencing to study the core and pangenomes of soil and plant-associated prokaryotes.</title>
        <authorList>
            <person name="Whitman W."/>
        </authorList>
    </citation>
    <scope>NUCLEOTIDE SEQUENCE</scope>
    <source>
        <strain evidence="7">16F</strain>
    </source>
</reference>
<keyword evidence="3 5" id="KW-1133">Transmembrane helix</keyword>
<dbReference type="InterPro" id="IPR050768">
    <property type="entry name" value="UPF0353/GerABKA_families"/>
</dbReference>
<evidence type="ECO:0000256" key="4">
    <source>
        <dbReference type="ARBA" id="ARBA00023136"/>
    </source>
</evidence>
<dbReference type="Gene3D" id="3.40.50.410">
    <property type="entry name" value="von Willebrand factor, type A domain"/>
    <property type="match status" value="1"/>
</dbReference>